<dbReference type="SUPFAM" id="SSF51735">
    <property type="entry name" value="NAD(P)-binding Rossmann-fold domains"/>
    <property type="match status" value="1"/>
</dbReference>
<evidence type="ECO:0000313" key="3">
    <source>
        <dbReference type="EMBL" id="MDI6450858.1"/>
    </source>
</evidence>
<feature type="domain" description="Gfo/Idh/MocA-like oxidoreductase bacterial type C-terminal" evidence="2">
    <location>
        <begin position="206"/>
        <end position="447"/>
    </location>
</feature>
<dbReference type="InterPro" id="IPR050463">
    <property type="entry name" value="Gfo/Idh/MocA_oxidrdct_glycsds"/>
</dbReference>
<protein>
    <submittedName>
        <fullName evidence="3">Gfo/Idh/MocA family oxidoreductase</fullName>
    </submittedName>
</protein>
<dbReference type="Gene3D" id="3.30.360.10">
    <property type="entry name" value="Dihydrodipicolinate Reductase, domain 2"/>
    <property type="match status" value="1"/>
</dbReference>
<dbReference type="SUPFAM" id="SSF55347">
    <property type="entry name" value="Glyceraldehyde-3-phosphate dehydrogenase-like, C-terminal domain"/>
    <property type="match status" value="1"/>
</dbReference>
<dbReference type="GO" id="GO:0000166">
    <property type="term" value="F:nucleotide binding"/>
    <property type="evidence" value="ECO:0007669"/>
    <property type="project" value="InterPro"/>
</dbReference>
<name>A0AAW6U4K4_9BACT</name>
<dbReference type="AlphaFoldDB" id="A0AAW6U4K4"/>
<dbReference type="InterPro" id="IPR036291">
    <property type="entry name" value="NAD(P)-bd_dom_sf"/>
</dbReference>
<keyword evidence="4" id="KW-1185">Reference proteome</keyword>
<gene>
    <name evidence="3" type="ORF">QJ522_17495</name>
</gene>
<dbReference type="InterPro" id="IPR000683">
    <property type="entry name" value="Gfo/Idh/MocA-like_OxRdtase_N"/>
</dbReference>
<reference evidence="3" key="1">
    <citation type="submission" date="2023-05" db="EMBL/GenBank/DDBJ databases">
        <title>Anaerotaeda fermentans gen. nov., sp. nov., a novel anaerobic planctomycete of the new family within the order Sedimentisphaerales isolated from Taman Peninsula, Russia.</title>
        <authorList>
            <person name="Khomyakova M.A."/>
            <person name="Merkel A.Y."/>
            <person name="Slobodkin A.I."/>
        </authorList>
    </citation>
    <scope>NUCLEOTIDE SEQUENCE</scope>
    <source>
        <strain evidence="3">M17dextr</strain>
    </source>
</reference>
<organism evidence="3 4">
    <name type="scientific">Anaerobaca lacustris</name>
    <dbReference type="NCBI Taxonomy" id="3044600"/>
    <lineage>
        <taxon>Bacteria</taxon>
        <taxon>Pseudomonadati</taxon>
        <taxon>Planctomycetota</taxon>
        <taxon>Phycisphaerae</taxon>
        <taxon>Sedimentisphaerales</taxon>
        <taxon>Anaerobacaceae</taxon>
        <taxon>Anaerobaca</taxon>
    </lineage>
</organism>
<dbReference type="Gene3D" id="3.40.50.720">
    <property type="entry name" value="NAD(P)-binding Rossmann-like Domain"/>
    <property type="match status" value="1"/>
</dbReference>
<sequence length="448" mass="49373">MGDRSKTTSRRQFVKSATGAIAAFTIVPRHVLGQGQTPPSEKLNVACIGVGGRGGAGVDGTKNENIVAMCDVDSQRAADAFARFPRAKKYRDYRKLLDEMDNQIDAVTIATPDHTHTVIALDAIRRGKHVYCEKPLAHSIHEVRTLMKTAREHKVVTQLGNQGHSFDTIRMFCEWIWDGAIGNVTEVHAACGSVYSAIDNLSRLQETHEVPEGLDWDLWLGPAPFRPYHPMYVPGTWRRWMPFGCGVIGDWVCHVVDPVFWALDLGAPKTVQAQAKGYDPKAHGDTFPKGSVVTYEFEAKGDRGPVKLVWHDGVETIPRPDDLEPGRNVPGTGAIVIGDKGKIMYGSHGAGGLRIFPEEKMKAYTQPARTLPRVKDHFVDWLDAIKKGTKAGSDFDYGGPLTEIALLGIIATKRLGEKLEWDGPNARFANSAEANQCLNPPYREGWTL</sequence>
<dbReference type="PANTHER" id="PTHR43818:SF10">
    <property type="entry name" value="NADH-DEPENDENT DEHYDROGENASE-RELATED"/>
    <property type="match status" value="1"/>
</dbReference>
<evidence type="ECO:0000313" key="4">
    <source>
        <dbReference type="Proteomes" id="UP001431776"/>
    </source>
</evidence>
<dbReference type="RefSeq" id="WP_349246267.1">
    <property type="nucleotide sequence ID" value="NZ_JASCXX010000025.1"/>
</dbReference>
<evidence type="ECO:0000259" key="1">
    <source>
        <dbReference type="Pfam" id="PF01408"/>
    </source>
</evidence>
<comment type="caution">
    <text evidence="3">The sequence shown here is derived from an EMBL/GenBank/DDBJ whole genome shotgun (WGS) entry which is preliminary data.</text>
</comment>
<dbReference type="PANTHER" id="PTHR43818">
    <property type="entry name" value="BCDNA.GH03377"/>
    <property type="match status" value="1"/>
</dbReference>
<dbReference type="EMBL" id="JASCXX010000025">
    <property type="protein sequence ID" value="MDI6450858.1"/>
    <property type="molecule type" value="Genomic_DNA"/>
</dbReference>
<evidence type="ECO:0000259" key="2">
    <source>
        <dbReference type="Pfam" id="PF19051"/>
    </source>
</evidence>
<feature type="domain" description="Gfo/Idh/MocA-like oxidoreductase N-terminal" evidence="1">
    <location>
        <begin position="44"/>
        <end position="159"/>
    </location>
</feature>
<dbReference type="InterPro" id="IPR043906">
    <property type="entry name" value="Gfo/Idh/MocA_OxRdtase_bact_C"/>
</dbReference>
<accession>A0AAW6U4K4</accession>
<dbReference type="Pfam" id="PF19051">
    <property type="entry name" value="GFO_IDH_MocA_C2"/>
    <property type="match status" value="1"/>
</dbReference>
<dbReference type="Proteomes" id="UP001431776">
    <property type="component" value="Unassembled WGS sequence"/>
</dbReference>
<proteinExistence type="predicted"/>
<dbReference type="Pfam" id="PF01408">
    <property type="entry name" value="GFO_IDH_MocA"/>
    <property type="match status" value="1"/>
</dbReference>